<organism evidence="6 7">
    <name type="scientific">Abrus precatorius</name>
    <name type="common">Indian licorice</name>
    <name type="synonym">Glycine abrus</name>
    <dbReference type="NCBI Taxonomy" id="3816"/>
    <lineage>
        <taxon>Eukaryota</taxon>
        <taxon>Viridiplantae</taxon>
        <taxon>Streptophyta</taxon>
        <taxon>Embryophyta</taxon>
        <taxon>Tracheophyta</taxon>
        <taxon>Spermatophyta</taxon>
        <taxon>Magnoliopsida</taxon>
        <taxon>eudicotyledons</taxon>
        <taxon>Gunneridae</taxon>
        <taxon>Pentapetalae</taxon>
        <taxon>rosids</taxon>
        <taxon>fabids</taxon>
        <taxon>Fabales</taxon>
        <taxon>Fabaceae</taxon>
        <taxon>Papilionoideae</taxon>
        <taxon>50 kb inversion clade</taxon>
        <taxon>NPAAA clade</taxon>
        <taxon>indigoferoid/millettioid clade</taxon>
        <taxon>Abreae</taxon>
        <taxon>Abrus</taxon>
    </lineage>
</organism>
<dbReference type="GO" id="GO:0004864">
    <property type="term" value="F:protein phosphatase inhibitor activity"/>
    <property type="evidence" value="ECO:0007669"/>
    <property type="project" value="InterPro"/>
</dbReference>
<dbReference type="CDD" id="cd07816">
    <property type="entry name" value="Bet_v1-like"/>
    <property type="match status" value="1"/>
</dbReference>
<dbReference type="SUPFAM" id="SSF55961">
    <property type="entry name" value="Bet v1-like"/>
    <property type="match status" value="1"/>
</dbReference>
<reference evidence="6" key="1">
    <citation type="journal article" date="2019" name="Toxins">
        <title>Detection of Abrin-Like and Prepropulchellin-Like Toxin Genes and Transcripts Using Whole Genome Sequencing and Full-Length Transcript Sequencing of Abrus precatorius.</title>
        <authorList>
            <person name="Hovde B.T."/>
            <person name="Daligault H.E."/>
            <person name="Hanschen E.R."/>
            <person name="Kunde Y.A."/>
            <person name="Johnson M.B."/>
            <person name="Starkenburg S.R."/>
            <person name="Johnson S.L."/>
        </authorList>
    </citation>
    <scope>NUCLEOTIDE SEQUENCE [LARGE SCALE GENOMIC DNA]</scope>
</reference>
<dbReference type="InterPro" id="IPR000916">
    <property type="entry name" value="Bet_v_I/MLP"/>
</dbReference>
<dbReference type="InterPro" id="IPR024949">
    <property type="entry name" value="Bet_v_I_allergen"/>
</dbReference>
<dbReference type="GeneID" id="113848170"/>
<dbReference type="FunFam" id="3.30.530.20:FF:000007">
    <property type="entry name" value="Major pollen allergen Bet v 1-A"/>
    <property type="match status" value="1"/>
</dbReference>
<keyword evidence="3 4" id="KW-0568">Pathogenesis-related protein</keyword>
<sequence>MGVFTSESEHVSPVSAVRLYKAIVLDASNVFPKALPNFIMSAETVQGNGGPGTIKKLTFAQGLGYVKHHVDAIDTENYVYNYSVIEGSALSEPLEKISYEYKLVPTPDGGSIVKSTSKYYTKGDEQLTQEYLKTGKERSTGFTKAIEDFLLANPDYN</sequence>
<gene>
    <name evidence="7" type="primary">LOC113848170</name>
</gene>
<dbReference type="GO" id="GO:0009738">
    <property type="term" value="P:abscisic acid-activated signaling pathway"/>
    <property type="evidence" value="ECO:0007669"/>
    <property type="project" value="InterPro"/>
</dbReference>
<dbReference type="GO" id="GO:0005737">
    <property type="term" value="C:cytoplasm"/>
    <property type="evidence" value="ECO:0007669"/>
    <property type="project" value="TreeGrafter"/>
</dbReference>
<dbReference type="GO" id="GO:0038023">
    <property type="term" value="F:signaling receptor activity"/>
    <property type="evidence" value="ECO:0007669"/>
    <property type="project" value="InterPro"/>
</dbReference>
<name>A0A8B8JQ09_ABRPR</name>
<evidence type="ECO:0000256" key="3">
    <source>
        <dbReference type="ARBA" id="ARBA00023265"/>
    </source>
</evidence>
<comment type="similarity">
    <text evidence="1 4">Belongs to the BetVI family.</text>
</comment>
<feature type="domain" description="Bet v I/Major latex protein" evidence="5">
    <location>
        <begin position="1"/>
        <end position="153"/>
    </location>
</feature>
<evidence type="ECO:0000256" key="4">
    <source>
        <dbReference type="RuleBase" id="RU000409"/>
    </source>
</evidence>
<accession>A0A8B8JQ09</accession>
<dbReference type="OrthoDB" id="1858506at2759"/>
<dbReference type="PRINTS" id="PR00634">
    <property type="entry name" value="BETALLERGEN"/>
</dbReference>
<dbReference type="PROSITE" id="PS00451">
    <property type="entry name" value="PATHOGENESIS_BETVI"/>
    <property type="match status" value="1"/>
</dbReference>
<evidence type="ECO:0000313" key="7">
    <source>
        <dbReference type="RefSeq" id="XP_027333369.1"/>
    </source>
</evidence>
<dbReference type="GO" id="GO:0006952">
    <property type="term" value="P:defense response"/>
    <property type="evidence" value="ECO:0007669"/>
    <property type="project" value="UniProtKB-KW"/>
</dbReference>
<dbReference type="Gene3D" id="3.30.530.20">
    <property type="match status" value="1"/>
</dbReference>
<dbReference type="RefSeq" id="XP_027333369.1">
    <property type="nucleotide sequence ID" value="XM_027477568.1"/>
</dbReference>
<dbReference type="Proteomes" id="UP000694853">
    <property type="component" value="Unplaced"/>
</dbReference>
<dbReference type="AlphaFoldDB" id="A0A8B8JQ09"/>
<reference evidence="7" key="2">
    <citation type="submission" date="2025-08" db="UniProtKB">
        <authorList>
            <consortium name="RefSeq"/>
        </authorList>
    </citation>
    <scope>IDENTIFICATION</scope>
    <source>
        <tissue evidence="7">Young leaves</tissue>
    </source>
</reference>
<dbReference type="PANTHER" id="PTHR31213:SF87">
    <property type="entry name" value="NODULIN-13"/>
    <property type="match status" value="1"/>
</dbReference>
<evidence type="ECO:0000256" key="1">
    <source>
        <dbReference type="ARBA" id="ARBA00009744"/>
    </source>
</evidence>
<dbReference type="Pfam" id="PF00407">
    <property type="entry name" value="Bet_v_1"/>
    <property type="match status" value="1"/>
</dbReference>
<evidence type="ECO:0000313" key="6">
    <source>
        <dbReference type="Proteomes" id="UP000694853"/>
    </source>
</evidence>
<evidence type="ECO:0000256" key="2">
    <source>
        <dbReference type="ARBA" id="ARBA00022821"/>
    </source>
</evidence>
<keyword evidence="2 4" id="KW-0611">Plant defense</keyword>
<dbReference type="InterPro" id="IPR023393">
    <property type="entry name" value="START-like_dom_sf"/>
</dbReference>
<dbReference type="GO" id="GO:0010427">
    <property type="term" value="F:abscisic acid binding"/>
    <property type="evidence" value="ECO:0007669"/>
    <property type="project" value="InterPro"/>
</dbReference>
<evidence type="ECO:0000259" key="5">
    <source>
        <dbReference type="Pfam" id="PF00407"/>
    </source>
</evidence>
<proteinExistence type="inferred from homology"/>
<dbReference type="PANTHER" id="PTHR31213">
    <property type="entry name" value="OS08G0374000 PROTEIN-RELATED"/>
    <property type="match status" value="1"/>
</dbReference>
<dbReference type="KEGG" id="aprc:113848170"/>
<keyword evidence="6" id="KW-1185">Reference proteome</keyword>
<dbReference type="GO" id="GO:0005634">
    <property type="term" value="C:nucleus"/>
    <property type="evidence" value="ECO:0007669"/>
    <property type="project" value="TreeGrafter"/>
</dbReference>
<dbReference type="InterPro" id="IPR050279">
    <property type="entry name" value="Plant_def-hormone_signal"/>
</dbReference>
<protein>
    <submittedName>
        <fullName evidence="7">Nodulin-13-like</fullName>
    </submittedName>
</protein>